<accession>A0AAI9DJT0</accession>
<comment type="caution">
    <text evidence="1">The sequence shown here is derived from an EMBL/GenBank/DDBJ whole genome shotgun (WGS) entry which is preliminary data.</text>
</comment>
<protein>
    <submittedName>
        <fullName evidence="1">Uncharacterized protein</fullName>
    </submittedName>
</protein>
<name>A0AAI9DJT0_PLUGE</name>
<sequence length="136" mass="15164">MVTIVSEYQDGFTGANTRIACGPLYSKRILSMIDIAHIAVVTRQCRRDVASLGKDEKALKEAVKTAVKSGRYLCSEWCQLSAAGAWAACDAHGYTERAWVEAAWKEMDCDFYIKFCVGKTGSVILTLSHHPHRQRH</sequence>
<evidence type="ECO:0000313" key="1">
    <source>
        <dbReference type="EMBL" id="EML1471035.1"/>
    </source>
</evidence>
<proteinExistence type="predicted"/>
<organism evidence="1">
    <name type="scientific">Pluralibacter gergoviae</name>
    <name type="common">Enterobacter gergoviae</name>
    <dbReference type="NCBI Taxonomy" id="61647"/>
    <lineage>
        <taxon>Bacteria</taxon>
        <taxon>Pseudomonadati</taxon>
        <taxon>Pseudomonadota</taxon>
        <taxon>Gammaproteobacteria</taxon>
        <taxon>Enterobacterales</taxon>
        <taxon>Enterobacteriaceae</taxon>
        <taxon>Pluralibacter</taxon>
    </lineage>
</organism>
<dbReference type="AlphaFoldDB" id="A0AAI9DJT0"/>
<dbReference type="RefSeq" id="WP_053075831.1">
    <property type="nucleotide sequence ID" value="NZ_CACVCI010000001.1"/>
</dbReference>
<reference evidence="1" key="1">
    <citation type="submission" date="2024-02" db="EMBL/GenBank/DDBJ databases">
        <authorList>
            <consortium name="Clinical and Environmental Microbiology Branch: Whole genome sequencing antimicrobial resistance pathogens in the healthcare setting"/>
        </authorList>
    </citation>
    <scope>NUCLEOTIDE SEQUENCE</scope>
    <source>
        <strain evidence="1">2021DK-00143</strain>
    </source>
</reference>
<gene>
    <name evidence="1" type="ORF">QEG54_001745</name>
</gene>
<dbReference type="EMBL" id="ABLOKC030000007">
    <property type="protein sequence ID" value="EML1471035.1"/>
    <property type="molecule type" value="Genomic_DNA"/>
</dbReference>